<feature type="transmembrane region" description="Helical" evidence="1">
    <location>
        <begin position="87"/>
        <end position="113"/>
    </location>
</feature>
<protein>
    <submittedName>
        <fullName evidence="2">Uncharacterized protein</fullName>
    </submittedName>
</protein>
<dbReference type="AlphaFoldDB" id="X1TFZ5"/>
<evidence type="ECO:0000256" key="1">
    <source>
        <dbReference type="SAM" id="Phobius"/>
    </source>
</evidence>
<dbReference type="EMBL" id="BARW01034229">
    <property type="protein sequence ID" value="GAJ04243.1"/>
    <property type="molecule type" value="Genomic_DNA"/>
</dbReference>
<evidence type="ECO:0000313" key="2">
    <source>
        <dbReference type="EMBL" id="GAJ04243.1"/>
    </source>
</evidence>
<keyword evidence="1" id="KW-0472">Membrane</keyword>
<comment type="caution">
    <text evidence="2">The sequence shown here is derived from an EMBL/GenBank/DDBJ whole genome shotgun (WGS) entry which is preliminary data.</text>
</comment>
<proteinExistence type="predicted"/>
<feature type="non-terminal residue" evidence="2">
    <location>
        <position position="1"/>
    </location>
</feature>
<gene>
    <name evidence="2" type="ORF">S12H4_53698</name>
</gene>
<keyword evidence="1" id="KW-1133">Transmembrane helix</keyword>
<organism evidence="2">
    <name type="scientific">marine sediment metagenome</name>
    <dbReference type="NCBI Taxonomy" id="412755"/>
    <lineage>
        <taxon>unclassified sequences</taxon>
        <taxon>metagenomes</taxon>
        <taxon>ecological metagenomes</taxon>
    </lineage>
</organism>
<accession>X1TFZ5</accession>
<reference evidence="2" key="1">
    <citation type="journal article" date="2014" name="Front. Microbiol.">
        <title>High frequency of phylogenetically diverse reductive dehalogenase-homologous genes in deep subseafloor sedimentary metagenomes.</title>
        <authorList>
            <person name="Kawai M."/>
            <person name="Futagami T."/>
            <person name="Toyoda A."/>
            <person name="Takaki Y."/>
            <person name="Nishi S."/>
            <person name="Hori S."/>
            <person name="Arai W."/>
            <person name="Tsubouchi T."/>
            <person name="Morono Y."/>
            <person name="Uchiyama I."/>
            <person name="Ito T."/>
            <person name="Fujiyama A."/>
            <person name="Inagaki F."/>
            <person name="Takami H."/>
        </authorList>
    </citation>
    <scope>NUCLEOTIDE SEQUENCE</scope>
    <source>
        <strain evidence="2">Expedition CK06-06</strain>
    </source>
</reference>
<sequence length="118" mass="12372">ASNPGAIVTNSVAITRTDALLVAVICEDWCSENVIEYTLNIAIQPTAENGGVIGNGREEPQNGENGVDGTGAVDLTKDVAKAFGKGIVTIILLWVLGPVVCLIVIGVVIYLLLKKKKK</sequence>
<keyword evidence="1" id="KW-0812">Transmembrane</keyword>
<name>X1TFZ5_9ZZZZ</name>